<evidence type="ECO:0000313" key="1">
    <source>
        <dbReference type="EMBL" id="KAK1364153.1"/>
    </source>
</evidence>
<keyword evidence="2" id="KW-1185">Reference proteome</keyword>
<protein>
    <submittedName>
        <fullName evidence="1">Uncharacterized protein</fullName>
    </submittedName>
</protein>
<gene>
    <name evidence="1" type="ORF">POM88_039714</name>
</gene>
<sequence length="176" mass="19122">MSTPSNTDIACHMCGDNSRWFKHKVPYFGTIKTFCTDCVIHLHANSLCPICFSVHENPDNLITSKIVVSCLRCYSSSHVSCIGSHPNATYLCVMCLNQNSPLIVLGDSNGGKVVDKKAASIFLAACKISANSIKKAVIAAKVEMEVKAKEATDARKLAIKAVEHVEHLRSIESAEQ</sequence>
<dbReference type="PANTHER" id="PTHR34451:SF7">
    <property type="entry name" value="PHD FINGER FAMILY PROTEIN"/>
    <property type="match status" value="1"/>
</dbReference>
<evidence type="ECO:0000313" key="2">
    <source>
        <dbReference type="Proteomes" id="UP001237642"/>
    </source>
</evidence>
<reference evidence="1" key="2">
    <citation type="submission" date="2023-05" db="EMBL/GenBank/DDBJ databases">
        <authorList>
            <person name="Schelkunov M.I."/>
        </authorList>
    </citation>
    <scope>NUCLEOTIDE SEQUENCE</scope>
    <source>
        <strain evidence="1">Hsosn_3</strain>
        <tissue evidence="1">Leaf</tissue>
    </source>
</reference>
<dbReference type="Proteomes" id="UP001237642">
    <property type="component" value="Unassembled WGS sequence"/>
</dbReference>
<reference evidence="1" key="1">
    <citation type="submission" date="2023-02" db="EMBL/GenBank/DDBJ databases">
        <title>Genome of toxic invasive species Heracleum sosnowskyi carries increased number of genes despite the absence of recent whole-genome duplications.</title>
        <authorList>
            <person name="Schelkunov M."/>
            <person name="Shtratnikova V."/>
            <person name="Makarenko M."/>
            <person name="Klepikova A."/>
            <person name="Omelchenko D."/>
            <person name="Novikova G."/>
            <person name="Obukhova E."/>
            <person name="Bogdanov V."/>
            <person name="Penin A."/>
            <person name="Logacheva M."/>
        </authorList>
    </citation>
    <scope>NUCLEOTIDE SEQUENCE</scope>
    <source>
        <strain evidence="1">Hsosn_3</strain>
        <tissue evidence="1">Leaf</tissue>
    </source>
</reference>
<dbReference type="EMBL" id="JAUIZM010000009">
    <property type="protein sequence ID" value="KAK1364153.1"/>
    <property type="molecule type" value="Genomic_DNA"/>
</dbReference>
<comment type="caution">
    <text evidence="1">The sequence shown here is derived from an EMBL/GenBank/DDBJ whole genome shotgun (WGS) entry which is preliminary data.</text>
</comment>
<proteinExistence type="predicted"/>
<name>A0AAD8HDB7_9APIA</name>
<organism evidence="1 2">
    <name type="scientific">Heracleum sosnowskyi</name>
    <dbReference type="NCBI Taxonomy" id="360622"/>
    <lineage>
        <taxon>Eukaryota</taxon>
        <taxon>Viridiplantae</taxon>
        <taxon>Streptophyta</taxon>
        <taxon>Embryophyta</taxon>
        <taxon>Tracheophyta</taxon>
        <taxon>Spermatophyta</taxon>
        <taxon>Magnoliopsida</taxon>
        <taxon>eudicotyledons</taxon>
        <taxon>Gunneridae</taxon>
        <taxon>Pentapetalae</taxon>
        <taxon>asterids</taxon>
        <taxon>campanulids</taxon>
        <taxon>Apiales</taxon>
        <taxon>Apiaceae</taxon>
        <taxon>Apioideae</taxon>
        <taxon>apioid superclade</taxon>
        <taxon>Tordylieae</taxon>
        <taxon>Tordyliinae</taxon>
        <taxon>Heracleum</taxon>
    </lineage>
</organism>
<dbReference type="AlphaFoldDB" id="A0AAD8HDB7"/>
<dbReference type="PANTHER" id="PTHR34451">
    <property type="entry name" value="PHD FINGER FAMILY PROTEIN"/>
    <property type="match status" value="1"/>
</dbReference>
<accession>A0AAD8HDB7</accession>